<comment type="caution">
    <text evidence="3">The sequence shown here is derived from an EMBL/GenBank/DDBJ whole genome shotgun (WGS) entry which is preliminary data.</text>
</comment>
<feature type="domain" description="HNH nuclease" evidence="2">
    <location>
        <begin position="7"/>
        <end position="40"/>
    </location>
</feature>
<evidence type="ECO:0000259" key="2">
    <source>
        <dbReference type="Pfam" id="PF13391"/>
    </source>
</evidence>
<protein>
    <recommendedName>
        <fullName evidence="2">HNH nuclease domain-containing protein</fullName>
    </recommendedName>
</protein>
<dbReference type="EMBL" id="JASNWA010000007">
    <property type="protein sequence ID" value="KAK3173826.1"/>
    <property type="molecule type" value="Genomic_DNA"/>
</dbReference>
<gene>
    <name evidence="3" type="ORF">OEA41_007158</name>
</gene>
<dbReference type="InterPro" id="IPR003615">
    <property type="entry name" value="HNH_nuc"/>
</dbReference>
<sequence length="273" mass="30993">MKRYTRDFMKSGAEAINDFHNMLLLRTDLHRNFDKATFVFIPKAGDIVIHVLQPMKELLYLYHNTRLTETNAPRQHLLTRFAWAIFPSVEGFLRYEGREKQLLLANSSTPTPTAAADCWKYTKAATRTRSISPTKPTQRPPKRSRSEIEDGLEQGSGGRITKRLRSNSKSPSNDVFPTAPSTSDSLELLSSNPNAELTPEAEEDVRIQELSNKSLMAERLRSDPGGTWIKELEWLRRAGEGLVGKEDVVRMWRARGTDIVDDDDDSDEDNDSL</sequence>
<accession>A0AAD9ZA35</accession>
<feature type="region of interest" description="Disordered" evidence="1">
    <location>
        <begin position="127"/>
        <end position="204"/>
    </location>
</feature>
<reference evidence="3" key="1">
    <citation type="submission" date="2022-11" db="EMBL/GenBank/DDBJ databases">
        <title>Chromosomal genome sequence assembly and mating type (MAT) locus characterization of the leprose asexual lichenized fungus Lepraria neglecta (Nyl.) Erichsen.</title>
        <authorList>
            <person name="Allen J.L."/>
            <person name="Pfeffer B."/>
        </authorList>
    </citation>
    <scope>NUCLEOTIDE SEQUENCE</scope>
    <source>
        <strain evidence="3">Allen 5258</strain>
    </source>
</reference>
<proteinExistence type="predicted"/>
<name>A0AAD9ZA35_9LECA</name>
<feature type="compositionally biased region" description="Polar residues" evidence="1">
    <location>
        <begin position="167"/>
        <end position="195"/>
    </location>
</feature>
<evidence type="ECO:0000256" key="1">
    <source>
        <dbReference type="SAM" id="MobiDB-lite"/>
    </source>
</evidence>
<dbReference type="Proteomes" id="UP001276659">
    <property type="component" value="Unassembled WGS sequence"/>
</dbReference>
<dbReference type="AlphaFoldDB" id="A0AAD9ZA35"/>
<evidence type="ECO:0000313" key="3">
    <source>
        <dbReference type="EMBL" id="KAK3173826.1"/>
    </source>
</evidence>
<organism evidence="3 4">
    <name type="scientific">Lepraria neglecta</name>
    <dbReference type="NCBI Taxonomy" id="209136"/>
    <lineage>
        <taxon>Eukaryota</taxon>
        <taxon>Fungi</taxon>
        <taxon>Dikarya</taxon>
        <taxon>Ascomycota</taxon>
        <taxon>Pezizomycotina</taxon>
        <taxon>Lecanoromycetes</taxon>
        <taxon>OSLEUM clade</taxon>
        <taxon>Lecanoromycetidae</taxon>
        <taxon>Lecanorales</taxon>
        <taxon>Lecanorineae</taxon>
        <taxon>Stereocaulaceae</taxon>
        <taxon>Lepraria</taxon>
    </lineage>
</organism>
<dbReference type="Pfam" id="PF13391">
    <property type="entry name" value="HNH_2"/>
    <property type="match status" value="1"/>
</dbReference>
<keyword evidence="4" id="KW-1185">Reference proteome</keyword>
<feature type="compositionally biased region" description="Polar residues" evidence="1">
    <location>
        <begin position="127"/>
        <end position="137"/>
    </location>
</feature>
<evidence type="ECO:0000313" key="4">
    <source>
        <dbReference type="Proteomes" id="UP001276659"/>
    </source>
</evidence>